<gene>
    <name evidence="1" type="ORF">LXM24_09805</name>
</gene>
<keyword evidence="2" id="KW-1185">Reference proteome</keyword>
<dbReference type="Proteomes" id="UP001139700">
    <property type="component" value="Unassembled WGS sequence"/>
</dbReference>
<accession>A0A9X1PAJ7</accession>
<evidence type="ECO:0000313" key="2">
    <source>
        <dbReference type="Proteomes" id="UP001139700"/>
    </source>
</evidence>
<reference evidence="1" key="1">
    <citation type="submission" date="2021-12" db="EMBL/GenBank/DDBJ databases">
        <title>Novel species in genus Dyadobacter.</title>
        <authorList>
            <person name="Ma C."/>
        </authorList>
    </citation>
    <scope>NUCLEOTIDE SEQUENCE</scope>
    <source>
        <strain evidence="1">CY399</strain>
    </source>
</reference>
<comment type="caution">
    <text evidence="1">The sequence shown here is derived from an EMBL/GenBank/DDBJ whole genome shotgun (WGS) entry which is preliminary data.</text>
</comment>
<dbReference type="EMBL" id="JAJTTA010000002">
    <property type="protein sequence ID" value="MCF0040378.1"/>
    <property type="molecule type" value="Genomic_DNA"/>
</dbReference>
<sequence>MDDNGNKIQTADSAMDLNNNMVGRTWMADETGWGFAWARKMPTEPQILNTMKIRAERAPKYDTPSQIIAIVGRQGGWDVLWNNNTGSQSELVYIID</sequence>
<protein>
    <submittedName>
        <fullName evidence="1">Uncharacterized protein</fullName>
    </submittedName>
</protein>
<evidence type="ECO:0000313" key="1">
    <source>
        <dbReference type="EMBL" id="MCF0040378.1"/>
    </source>
</evidence>
<organism evidence="1 2">
    <name type="scientific">Dyadobacter fanqingshengii</name>
    <dbReference type="NCBI Taxonomy" id="2906443"/>
    <lineage>
        <taxon>Bacteria</taxon>
        <taxon>Pseudomonadati</taxon>
        <taxon>Bacteroidota</taxon>
        <taxon>Cytophagia</taxon>
        <taxon>Cytophagales</taxon>
        <taxon>Spirosomataceae</taxon>
        <taxon>Dyadobacter</taxon>
    </lineage>
</organism>
<name>A0A9X1PAJ7_9BACT</name>
<proteinExistence type="predicted"/>
<dbReference type="AlphaFoldDB" id="A0A9X1PAJ7"/>